<proteinExistence type="predicted"/>
<evidence type="ECO:0000256" key="5">
    <source>
        <dbReference type="SAM" id="MobiDB-lite"/>
    </source>
</evidence>
<feature type="compositionally biased region" description="Polar residues" evidence="5">
    <location>
        <begin position="436"/>
        <end position="455"/>
    </location>
</feature>
<dbReference type="Gene3D" id="3.30.50.10">
    <property type="entry name" value="Erythroid Transcription Factor GATA-1, subunit A"/>
    <property type="match status" value="1"/>
</dbReference>
<dbReference type="CDD" id="cd00202">
    <property type="entry name" value="ZnF_GATA"/>
    <property type="match status" value="1"/>
</dbReference>
<dbReference type="CDD" id="cd18315">
    <property type="entry name" value="BTB_POZ_BAB-like"/>
    <property type="match status" value="1"/>
</dbReference>
<dbReference type="InterPro" id="IPR013088">
    <property type="entry name" value="Znf_NHR/GATA"/>
</dbReference>
<dbReference type="InterPro" id="IPR011333">
    <property type="entry name" value="SKP1/BTB/POZ_sf"/>
</dbReference>
<dbReference type="SUPFAM" id="SSF57716">
    <property type="entry name" value="Glucocorticoid receptor-like (DNA-binding domain)"/>
    <property type="match status" value="1"/>
</dbReference>
<feature type="compositionally biased region" description="Basic and acidic residues" evidence="5">
    <location>
        <begin position="571"/>
        <end position="581"/>
    </location>
</feature>
<evidence type="ECO:0000259" key="8">
    <source>
        <dbReference type="PROSITE" id="PS50835"/>
    </source>
</evidence>
<evidence type="ECO:0000313" key="9">
    <source>
        <dbReference type="EMBL" id="KAK3873190.1"/>
    </source>
</evidence>
<dbReference type="AlphaFoldDB" id="A0AAE1KJB6"/>
<evidence type="ECO:0000259" key="6">
    <source>
        <dbReference type="PROSITE" id="PS50097"/>
    </source>
</evidence>
<comment type="caution">
    <text evidence="9">The sequence shown here is derived from an EMBL/GenBank/DDBJ whole genome shotgun (WGS) entry which is preliminary data.</text>
</comment>
<dbReference type="PRINTS" id="PR00619">
    <property type="entry name" value="GATAZNFINGER"/>
</dbReference>
<feature type="compositionally biased region" description="Polar residues" evidence="5">
    <location>
        <begin position="657"/>
        <end position="670"/>
    </location>
</feature>
<feature type="compositionally biased region" description="Low complexity" evidence="5">
    <location>
        <begin position="270"/>
        <end position="281"/>
    </location>
</feature>
<dbReference type="PROSITE" id="PS50835">
    <property type="entry name" value="IG_LIKE"/>
    <property type="match status" value="1"/>
</dbReference>
<feature type="compositionally biased region" description="Pro residues" evidence="5">
    <location>
        <begin position="674"/>
        <end position="694"/>
    </location>
</feature>
<feature type="domain" description="GATA-type" evidence="7">
    <location>
        <begin position="488"/>
        <end position="535"/>
    </location>
</feature>
<dbReference type="PANTHER" id="PTHR23110:SF93">
    <property type="entry name" value="ZINC FINGER AND BTB DOMAIN-CONTAINING PROTEIN 14-LIKE PROTEIN"/>
    <property type="match status" value="1"/>
</dbReference>
<dbReference type="InterPro" id="IPR000210">
    <property type="entry name" value="BTB/POZ_dom"/>
</dbReference>
<dbReference type="Pfam" id="PF00320">
    <property type="entry name" value="GATA"/>
    <property type="match status" value="1"/>
</dbReference>
<dbReference type="SUPFAM" id="SSF54695">
    <property type="entry name" value="POZ domain"/>
    <property type="match status" value="1"/>
</dbReference>
<keyword evidence="4" id="KW-0479">Metal-binding</keyword>
<dbReference type="InterPro" id="IPR000679">
    <property type="entry name" value="Znf_GATA"/>
</dbReference>
<dbReference type="GO" id="GO:0005634">
    <property type="term" value="C:nucleus"/>
    <property type="evidence" value="ECO:0007669"/>
    <property type="project" value="TreeGrafter"/>
</dbReference>
<dbReference type="GO" id="GO:0008270">
    <property type="term" value="F:zinc ion binding"/>
    <property type="evidence" value="ECO:0007669"/>
    <property type="project" value="UniProtKB-KW"/>
</dbReference>
<feature type="region of interest" description="Disordered" evidence="5">
    <location>
        <begin position="124"/>
        <end position="286"/>
    </location>
</feature>
<dbReference type="Proteomes" id="UP001286313">
    <property type="component" value="Unassembled WGS sequence"/>
</dbReference>
<dbReference type="PROSITE" id="PS50114">
    <property type="entry name" value="GATA_ZN_FINGER_2"/>
    <property type="match status" value="1"/>
</dbReference>
<evidence type="ECO:0000256" key="4">
    <source>
        <dbReference type="PROSITE-ProRule" id="PRU00094"/>
    </source>
</evidence>
<dbReference type="Gene3D" id="3.30.710.10">
    <property type="entry name" value="Potassium Channel Kv1.1, Chain A"/>
    <property type="match status" value="1"/>
</dbReference>
<dbReference type="PROSITE" id="PS50097">
    <property type="entry name" value="BTB"/>
    <property type="match status" value="1"/>
</dbReference>
<keyword evidence="2" id="KW-0804">Transcription</keyword>
<feature type="compositionally biased region" description="Polar residues" evidence="5">
    <location>
        <begin position="351"/>
        <end position="362"/>
    </location>
</feature>
<feature type="compositionally biased region" description="Polar residues" evidence="5">
    <location>
        <begin position="162"/>
        <end position="209"/>
    </location>
</feature>
<dbReference type="EMBL" id="JAWQEG010002252">
    <property type="protein sequence ID" value="KAK3873190.1"/>
    <property type="molecule type" value="Genomic_DNA"/>
</dbReference>
<reference evidence="9" key="1">
    <citation type="submission" date="2023-10" db="EMBL/GenBank/DDBJ databases">
        <title>Genome assemblies of two species of porcelain crab, Petrolisthes cinctipes and Petrolisthes manimaculis (Anomura: Porcellanidae).</title>
        <authorList>
            <person name="Angst P."/>
        </authorList>
    </citation>
    <scope>NUCLEOTIDE SEQUENCE</scope>
    <source>
        <strain evidence="9">PB745_01</strain>
        <tissue evidence="9">Gill</tissue>
    </source>
</reference>
<feature type="region of interest" description="Disordered" evidence="5">
    <location>
        <begin position="560"/>
        <end position="584"/>
    </location>
</feature>
<name>A0AAE1KJB6_PETCI</name>
<feature type="domain" description="Ig-like" evidence="8">
    <location>
        <begin position="142"/>
        <end position="181"/>
    </location>
</feature>
<keyword evidence="1" id="KW-0805">Transcription regulation</keyword>
<dbReference type="InterPro" id="IPR007110">
    <property type="entry name" value="Ig-like_dom"/>
</dbReference>
<feature type="compositionally biased region" description="Acidic residues" evidence="5">
    <location>
        <begin position="644"/>
        <end position="655"/>
    </location>
</feature>
<gene>
    <name evidence="9" type="ORF">Pcinc_021783</name>
</gene>
<feature type="compositionally biased region" description="Polar residues" evidence="5">
    <location>
        <begin position="256"/>
        <end position="268"/>
    </location>
</feature>
<keyword evidence="10" id="KW-1185">Reference proteome</keyword>
<evidence type="ECO:0000313" key="10">
    <source>
        <dbReference type="Proteomes" id="UP001286313"/>
    </source>
</evidence>
<protein>
    <submittedName>
        <fullName evidence="9">Uncharacterized protein</fullName>
    </submittedName>
</protein>
<dbReference type="PROSITE" id="PS00344">
    <property type="entry name" value="GATA_ZN_FINGER_1"/>
    <property type="match status" value="1"/>
</dbReference>
<feature type="compositionally biased region" description="Low complexity" evidence="5">
    <location>
        <begin position="387"/>
        <end position="402"/>
    </location>
</feature>
<dbReference type="PANTHER" id="PTHR23110">
    <property type="entry name" value="BTB DOMAIN TRANSCRIPTION FACTOR"/>
    <property type="match status" value="1"/>
</dbReference>
<dbReference type="SMART" id="SM00401">
    <property type="entry name" value="ZnF_GATA"/>
    <property type="match status" value="1"/>
</dbReference>
<feature type="compositionally biased region" description="Basic and acidic residues" evidence="5">
    <location>
        <begin position="700"/>
        <end position="712"/>
    </location>
</feature>
<dbReference type="Pfam" id="PF00651">
    <property type="entry name" value="BTB"/>
    <property type="match status" value="1"/>
</dbReference>
<feature type="region of interest" description="Disordered" evidence="5">
    <location>
        <begin position="626"/>
        <end position="712"/>
    </location>
</feature>
<feature type="region of interest" description="Disordered" evidence="5">
    <location>
        <begin position="429"/>
        <end position="455"/>
    </location>
</feature>
<evidence type="ECO:0000256" key="3">
    <source>
        <dbReference type="ARBA" id="ARBA00023242"/>
    </source>
</evidence>
<evidence type="ECO:0000256" key="1">
    <source>
        <dbReference type="ARBA" id="ARBA00023015"/>
    </source>
</evidence>
<keyword evidence="4" id="KW-0863">Zinc-finger</keyword>
<dbReference type="GO" id="GO:0043565">
    <property type="term" value="F:sequence-specific DNA binding"/>
    <property type="evidence" value="ECO:0007669"/>
    <property type="project" value="InterPro"/>
</dbReference>
<feature type="compositionally biased region" description="Basic and acidic residues" evidence="5">
    <location>
        <begin position="322"/>
        <end position="340"/>
    </location>
</feature>
<dbReference type="InterPro" id="IPR051095">
    <property type="entry name" value="Dros_DevTransReg"/>
</dbReference>
<dbReference type="SMART" id="SM00225">
    <property type="entry name" value="BTB"/>
    <property type="match status" value="1"/>
</dbReference>
<evidence type="ECO:0000256" key="2">
    <source>
        <dbReference type="ARBA" id="ARBA00023163"/>
    </source>
</evidence>
<feature type="domain" description="BTB" evidence="6">
    <location>
        <begin position="33"/>
        <end position="100"/>
    </location>
</feature>
<keyword evidence="4" id="KW-0862">Zinc</keyword>
<evidence type="ECO:0000259" key="7">
    <source>
        <dbReference type="PROSITE" id="PS50114"/>
    </source>
</evidence>
<accession>A0AAE1KJB6</accession>
<dbReference type="GO" id="GO:0006357">
    <property type="term" value="P:regulation of transcription by RNA polymerase II"/>
    <property type="evidence" value="ECO:0007669"/>
    <property type="project" value="TreeGrafter"/>
</dbReference>
<feature type="region of interest" description="Disordered" evidence="5">
    <location>
        <begin position="322"/>
        <end position="402"/>
    </location>
</feature>
<organism evidence="9 10">
    <name type="scientific">Petrolisthes cinctipes</name>
    <name type="common">Flat porcelain crab</name>
    <dbReference type="NCBI Taxonomy" id="88211"/>
    <lineage>
        <taxon>Eukaryota</taxon>
        <taxon>Metazoa</taxon>
        <taxon>Ecdysozoa</taxon>
        <taxon>Arthropoda</taxon>
        <taxon>Crustacea</taxon>
        <taxon>Multicrustacea</taxon>
        <taxon>Malacostraca</taxon>
        <taxon>Eumalacostraca</taxon>
        <taxon>Eucarida</taxon>
        <taxon>Decapoda</taxon>
        <taxon>Pleocyemata</taxon>
        <taxon>Anomura</taxon>
        <taxon>Galatheoidea</taxon>
        <taxon>Porcellanidae</taxon>
        <taxon>Petrolisthes</taxon>
    </lineage>
</organism>
<sequence>MSLTDGLLKLRWNNHEATFCHILHRLRSKPKYADATLACEGRLFMVHRLVLATCSDFFDEIFQQTPSDTSRAVIVLNEAHAQDIECLLDYMYCGQVNVRQANLPSLLKTAESLKIKGLAVPEATTTTTTTSTKRNQQDHPSPPVSPPPKKKKKKKDKAISLSCLSTSEPPTNAPSIPMIQWSTPNESQKLSPMVTTNSSSTYHQQRSPITSPPRTLPLYTSAPSTQHTPQLPPTAPLKSSTPTVDGGKDKPGWLQIVSSMRQGSQPPSEAQATALTQQQQQHHFSKQNLLQALRGKMSAVASSKSQDLDGHPSQFLQTEIKEEIKDEPLGPDDYVGREDDTNSSWMGEGDSTPQERSNTSGHQGFRKVPPSLYAVSPHTQPLPGLHPAVSGSSGLPPPSVTTTTTSALHVLPMGLFRVGSYAVQSGGQAWEKPGQVRQSPEPSIQDTQPSASQQPLDLGMNHLLSFSKKGTSQSQSTMSPKLMPYATCSNCYTNNTKLWRRNEKGQIVCNACGLYFKLHGVNRPSHLFRLAPMTRRRNPKKKKDTCVPCIPVTTAAGLPHDTFDSAISDSSQDKEPPHVPETDTQDGLAVLNAALTLNFLAKAKAQQTEALAAHQAAAAATNKCLPDTVDVRPPPPPLLKIPMQEDDMDEEEEDSMAISSTLSEPPNQQDPGGPHSPRPLSPQPPSPQSHPPLSPTHQGSEGRKIIAQLLDK</sequence>
<keyword evidence="3" id="KW-0539">Nucleus</keyword>